<dbReference type="EMBL" id="JARJLG010000028">
    <property type="protein sequence ID" value="KAJ7768166.1"/>
    <property type="molecule type" value="Genomic_DNA"/>
</dbReference>
<gene>
    <name evidence="1" type="ORF">DFH07DRAFT_736428</name>
</gene>
<reference evidence="1" key="1">
    <citation type="submission" date="2023-03" db="EMBL/GenBank/DDBJ databases">
        <title>Massive genome expansion in bonnet fungi (Mycena s.s.) driven by repeated elements and novel gene families across ecological guilds.</title>
        <authorList>
            <consortium name="Lawrence Berkeley National Laboratory"/>
            <person name="Harder C.B."/>
            <person name="Miyauchi S."/>
            <person name="Viragh M."/>
            <person name="Kuo A."/>
            <person name="Thoen E."/>
            <person name="Andreopoulos B."/>
            <person name="Lu D."/>
            <person name="Skrede I."/>
            <person name="Drula E."/>
            <person name="Henrissat B."/>
            <person name="Morin E."/>
            <person name="Kohler A."/>
            <person name="Barry K."/>
            <person name="LaButti K."/>
            <person name="Morin E."/>
            <person name="Salamov A."/>
            <person name="Lipzen A."/>
            <person name="Mereny Z."/>
            <person name="Hegedus B."/>
            <person name="Baldrian P."/>
            <person name="Stursova M."/>
            <person name="Weitz H."/>
            <person name="Taylor A."/>
            <person name="Grigoriev I.V."/>
            <person name="Nagy L.G."/>
            <person name="Martin F."/>
            <person name="Kauserud H."/>
        </authorList>
    </citation>
    <scope>NUCLEOTIDE SEQUENCE</scope>
    <source>
        <strain evidence="1">CBHHK188m</strain>
    </source>
</reference>
<organism evidence="1 2">
    <name type="scientific">Mycena maculata</name>
    <dbReference type="NCBI Taxonomy" id="230809"/>
    <lineage>
        <taxon>Eukaryota</taxon>
        <taxon>Fungi</taxon>
        <taxon>Dikarya</taxon>
        <taxon>Basidiomycota</taxon>
        <taxon>Agaricomycotina</taxon>
        <taxon>Agaricomycetes</taxon>
        <taxon>Agaricomycetidae</taxon>
        <taxon>Agaricales</taxon>
        <taxon>Marasmiineae</taxon>
        <taxon>Mycenaceae</taxon>
        <taxon>Mycena</taxon>
    </lineage>
</organism>
<dbReference type="Proteomes" id="UP001215280">
    <property type="component" value="Unassembled WGS sequence"/>
</dbReference>
<evidence type="ECO:0000313" key="2">
    <source>
        <dbReference type="Proteomes" id="UP001215280"/>
    </source>
</evidence>
<comment type="caution">
    <text evidence="1">The sequence shown here is derived from an EMBL/GenBank/DDBJ whole genome shotgun (WGS) entry which is preliminary data.</text>
</comment>
<evidence type="ECO:0000313" key="1">
    <source>
        <dbReference type="EMBL" id="KAJ7768166.1"/>
    </source>
</evidence>
<name>A0AAD7JPZ9_9AGAR</name>
<dbReference type="AlphaFoldDB" id="A0AAD7JPZ9"/>
<proteinExistence type="predicted"/>
<accession>A0AAD7JPZ9</accession>
<feature type="non-terminal residue" evidence="1">
    <location>
        <position position="1"/>
    </location>
</feature>
<sequence length="111" mass="12954">DEVVLRRLCIMLALRQAYINASAQPPEFDWTRLEFDMPGEKARGTGMRCRGAWKFRIFPASLGVARRDMLVEEHYQCVCTFFRWSRDGAFVWLPQWLNVRSFPIPISPSVS</sequence>
<keyword evidence="2" id="KW-1185">Reference proteome</keyword>
<protein>
    <submittedName>
        <fullName evidence="1">Uncharacterized protein</fullName>
    </submittedName>
</protein>